<evidence type="ECO:0000256" key="1">
    <source>
        <dbReference type="ARBA" id="ARBA00006845"/>
    </source>
</evidence>
<dbReference type="RefSeq" id="WP_067873280.1">
    <property type="nucleotide sequence ID" value="NZ_JAAXOP010000001.1"/>
</dbReference>
<name>A0A846XTH2_9NOCA</name>
<proteinExistence type="inferred from homology"/>
<dbReference type="Gene3D" id="3.30.370.10">
    <property type="entry name" value="Barstar-like"/>
    <property type="match status" value="1"/>
</dbReference>
<evidence type="ECO:0000259" key="2">
    <source>
        <dbReference type="Pfam" id="PF01337"/>
    </source>
</evidence>
<organism evidence="3 4">
    <name type="scientific">Nocardia vermiculata</name>
    <dbReference type="NCBI Taxonomy" id="257274"/>
    <lineage>
        <taxon>Bacteria</taxon>
        <taxon>Bacillati</taxon>
        <taxon>Actinomycetota</taxon>
        <taxon>Actinomycetes</taxon>
        <taxon>Mycobacteriales</taxon>
        <taxon>Nocardiaceae</taxon>
        <taxon>Nocardia</taxon>
    </lineage>
</organism>
<evidence type="ECO:0000313" key="3">
    <source>
        <dbReference type="EMBL" id="NKY49170.1"/>
    </source>
</evidence>
<dbReference type="InterPro" id="IPR035905">
    <property type="entry name" value="Barstar-like_sf"/>
</dbReference>
<dbReference type="InterPro" id="IPR000468">
    <property type="entry name" value="Barstar"/>
</dbReference>
<protein>
    <submittedName>
        <fullName evidence="3">Barnase inhibitor</fullName>
    </submittedName>
</protein>
<sequence length="96" mass="10642">MRATIDGTQIRTHADLHNALSGPLDFGPYYGHNLDALWDRLTTDVERPVEIVWESSGVSRELMGVEAFEAIASVLTEAAERDASNPVDERLTVRFA</sequence>
<reference evidence="3 4" key="1">
    <citation type="submission" date="2020-04" db="EMBL/GenBank/DDBJ databases">
        <title>MicrobeNet Type strains.</title>
        <authorList>
            <person name="Nicholson A.C."/>
        </authorList>
    </citation>
    <scope>NUCLEOTIDE SEQUENCE [LARGE SCALE GENOMIC DNA]</scope>
    <source>
        <strain evidence="3 4">JCM 12354</strain>
    </source>
</reference>
<gene>
    <name evidence="3" type="ORF">HGA08_02960</name>
</gene>
<evidence type="ECO:0000313" key="4">
    <source>
        <dbReference type="Proteomes" id="UP000565711"/>
    </source>
</evidence>
<dbReference type="EMBL" id="JAAXOP010000001">
    <property type="protein sequence ID" value="NKY49170.1"/>
    <property type="molecule type" value="Genomic_DNA"/>
</dbReference>
<comment type="caution">
    <text evidence="3">The sequence shown here is derived from an EMBL/GenBank/DDBJ whole genome shotgun (WGS) entry which is preliminary data.</text>
</comment>
<comment type="similarity">
    <text evidence="1">Belongs to the barstar family.</text>
</comment>
<feature type="domain" description="Barstar (barnase inhibitor)" evidence="2">
    <location>
        <begin position="3"/>
        <end position="91"/>
    </location>
</feature>
<dbReference type="SUPFAM" id="SSF52038">
    <property type="entry name" value="Barstar-related"/>
    <property type="match status" value="1"/>
</dbReference>
<dbReference type="Proteomes" id="UP000565711">
    <property type="component" value="Unassembled WGS sequence"/>
</dbReference>
<accession>A0A846XTH2</accession>
<dbReference type="Pfam" id="PF01337">
    <property type="entry name" value="Barstar"/>
    <property type="match status" value="1"/>
</dbReference>
<dbReference type="AlphaFoldDB" id="A0A846XTH2"/>
<keyword evidence="4" id="KW-1185">Reference proteome</keyword>